<protein>
    <recommendedName>
        <fullName evidence="14">Ig-like domain-containing protein</fullName>
    </recommendedName>
</protein>
<dbReference type="InterPro" id="IPR013783">
    <property type="entry name" value="Ig-like_fold"/>
</dbReference>
<evidence type="ECO:0000256" key="7">
    <source>
        <dbReference type="ARBA" id="ARBA00023157"/>
    </source>
</evidence>
<dbReference type="InterPro" id="IPR053896">
    <property type="entry name" value="BTN3A2-like_Ig-C"/>
</dbReference>
<keyword evidence="7" id="KW-1015">Disulfide bond</keyword>
<evidence type="ECO:0000256" key="2">
    <source>
        <dbReference type="ARBA" id="ARBA00022475"/>
    </source>
</evidence>
<dbReference type="Gene3D" id="2.60.40.10">
    <property type="entry name" value="Immunoglobulins"/>
    <property type="match status" value="2"/>
</dbReference>
<keyword evidence="2" id="KW-1003">Cell membrane</keyword>
<evidence type="ECO:0000256" key="11">
    <source>
        <dbReference type="SAM" id="MobiDB-lite"/>
    </source>
</evidence>
<keyword evidence="8" id="KW-0675">Receptor</keyword>
<evidence type="ECO:0000256" key="3">
    <source>
        <dbReference type="ARBA" id="ARBA00022692"/>
    </source>
</evidence>
<dbReference type="RefSeq" id="XP_040042158.1">
    <property type="nucleotide sequence ID" value="XM_040186224.1"/>
</dbReference>
<name>A0AAQ4QPS7_GASAC</name>
<keyword evidence="16" id="KW-1185">Reference proteome</keyword>
<dbReference type="Proteomes" id="UP000007635">
    <property type="component" value="Chromosome IX"/>
</dbReference>
<accession>A0AAQ4QPS7</accession>
<evidence type="ECO:0000256" key="4">
    <source>
        <dbReference type="ARBA" id="ARBA00022729"/>
    </source>
</evidence>
<dbReference type="GO" id="GO:0007166">
    <property type="term" value="P:cell surface receptor signaling pathway"/>
    <property type="evidence" value="ECO:0007669"/>
    <property type="project" value="TreeGrafter"/>
</dbReference>
<evidence type="ECO:0000256" key="13">
    <source>
        <dbReference type="SAM" id="SignalP"/>
    </source>
</evidence>
<dbReference type="Ensembl" id="ENSGACT00000083145.1">
    <property type="protein sequence ID" value="ENSGACP00000052970.1"/>
    <property type="gene ID" value="ENSGACG00000027463.1"/>
</dbReference>
<keyword evidence="4 13" id="KW-0732">Signal</keyword>
<evidence type="ECO:0000256" key="12">
    <source>
        <dbReference type="SAM" id="Phobius"/>
    </source>
</evidence>
<dbReference type="GO" id="GO:0031295">
    <property type="term" value="P:T cell costimulation"/>
    <property type="evidence" value="ECO:0007669"/>
    <property type="project" value="TreeGrafter"/>
</dbReference>
<feature type="region of interest" description="Disordered" evidence="11">
    <location>
        <begin position="275"/>
        <end position="304"/>
    </location>
</feature>
<dbReference type="KEGG" id="gat:120824982"/>
<dbReference type="GO" id="GO:0071222">
    <property type="term" value="P:cellular response to lipopolysaccharide"/>
    <property type="evidence" value="ECO:0007669"/>
    <property type="project" value="TreeGrafter"/>
</dbReference>
<evidence type="ECO:0000256" key="10">
    <source>
        <dbReference type="ARBA" id="ARBA00023319"/>
    </source>
</evidence>
<keyword evidence="6 12" id="KW-0472">Membrane</keyword>
<sequence length="304" mass="33118">MASICVLLILTVTIMSIGSAKTGDFSTVHCQKETLGQYGGQSLLECVVKTPPDTEIDSFTWKKDSRTLLSVTDRVTTVQAPGYLFVTPSSWNGTNMTVSLRIINTEVEHEGLYEVMVLTDRGVCKDSTTLHATAKYMKPTIHSNPEAMNLTCKSDGGYPEGTLRWFGGNEELTASQMKASQGENGLFQLSSTLSLREGSSVSTYTCRVFNASGGREQETLFPVPDPKTAEKVEGERRKELDPPTKVVAPVVVIGSLIVGLLIAVMLYIRRSQTARRQSTAPLTGGRSEAKEYNGDDLVYTDNNA</sequence>
<evidence type="ECO:0000256" key="1">
    <source>
        <dbReference type="ARBA" id="ARBA00004251"/>
    </source>
</evidence>
<dbReference type="Pfam" id="PF22705">
    <property type="entry name" value="C2-set_3"/>
    <property type="match status" value="1"/>
</dbReference>
<reference evidence="15" key="2">
    <citation type="submission" date="2025-08" db="UniProtKB">
        <authorList>
            <consortium name="Ensembl"/>
        </authorList>
    </citation>
    <scope>IDENTIFICATION</scope>
</reference>
<evidence type="ECO:0000256" key="9">
    <source>
        <dbReference type="ARBA" id="ARBA00023180"/>
    </source>
</evidence>
<dbReference type="InterPro" id="IPR036179">
    <property type="entry name" value="Ig-like_dom_sf"/>
</dbReference>
<feature type="transmembrane region" description="Helical" evidence="12">
    <location>
        <begin position="246"/>
        <end position="268"/>
    </location>
</feature>
<dbReference type="InterPro" id="IPR013106">
    <property type="entry name" value="Ig_V-set"/>
</dbReference>
<dbReference type="GO" id="GO:0009897">
    <property type="term" value="C:external side of plasma membrane"/>
    <property type="evidence" value="ECO:0007669"/>
    <property type="project" value="TreeGrafter"/>
</dbReference>
<keyword evidence="9" id="KW-0325">Glycoprotein</keyword>
<dbReference type="AlphaFoldDB" id="A0AAQ4QPS7"/>
<dbReference type="GO" id="GO:0042130">
    <property type="term" value="P:negative regulation of T cell proliferation"/>
    <property type="evidence" value="ECO:0007669"/>
    <property type="project" value="TreeGrafter"/>
</dbReference>
<dbReference type="PROSITE" id="PS50835">
    <property type="entry name" value="IG_LIKE"/>
    <property type="match status" value="1"/>
</dbReference>
<dbReference type="GeneID" id="120824982"/>
<reference evidence="15 16" key="1">
    <citation type="journal article" date="2021" name="G3 (Bethesda)">
        <title>Improved contiguity of the threespine stickleback genome using long-read sequencing.</title>
        <authorList>
            <person name="Nath S."/>
            <person name="Shaw D.E."/>
            <person name="White M.A."/>
        </authorList>
    </citation>
    <scope>NUCLEOTIDE SEQUENCE [LARGE SCALE GENOMIC DNA]</scope>
    <source>
        <strain evidence="15 16">Lake Benthic</strain>
    </source>
</reference>
<feature type="domain" description="Ig-like" evidence="14">
    <location>
        <begin position="146"/>
        <end position="222"/>
    </location>
</feature>
<evidence type="ECO:0000256" key="6">
    <source>
        <dbReference type="ARBA" id="ARBA00023136"/>
    </source>
</evidence>
<reference evidence="15" key="3">
    <citation type="submission" date="2025-09" db="UniProtKB">
        <authorList>
            <consortium name="Ensembl"/>
        </authorList>
    </citation>
    <scope>IDENTIFICATION</scope>
</reference>
<proteinExistence type="predicted"/>
<keyword evidence="5 12" id="KW-1133">Transmembrane helix</keyword>
<dbReference type="InterPro" id="IPR051713">
    <property type="entry name" value="T-cell_Activation_Regulation"/>
</dbReference>
<dbReference type="CDD" id="cd00096">
    <property type="entry name" value="Ig"/>
    <property type="match status" value="1"/>
</dbReference>
<dbReference type="SUPFAM" id="SSF48726">
    <property type="entry name" value="Immunoglobulin"/>
    <property type="match status" value="2"/>
</dbReference>
<dbReference type="GO" id="GO:0006955">
    <property type="term" value="P:immune response"/>
    <property type="evidence" value="ECO:0007669"/>
    <property type="project" value="TreeGrafter"/>
</dbReference>
<organism evidence="15 16">
    <name type="scientific">Gasterosteus aculeatus aculeatus</name>
    <name type="common">three-spined stickleback</name>
    <dbReference type="NCBI Taxonomy" id="481459"/>
    <lineage>
        <taxon>Eukaryota</taxon>
        <taxon>Metazoa</taxon>
        <taxon>Chordata</taxon>
        <taxon>Craniata</taxon>
        <taxon>Vertebrata</taxon>
        <taxon>Euteleostomi</taxon>
        <taxon>Actinopterygii</taxon>
        <taxon>Neopterygii</taxon>
        <taxon>Teleostei</taxon>
        <taxon>Neoteleostei</taxon>
        <taxon>Acanthomorphata</taxon>
        <taxon>Eupercaria</taxon>
        <taxon>Perciformes</taxon>
        <taxon>Cottioidei</taxon>
        <taxon>Gasterosteales</taxon>
        <taxon>Gasterosteidae</taxon>
        <taxon>Gasterosteus</taxon>
    </lineage>
</organism>
<dbReference type="PANTHER" id="PTHR25466:SF14">
    <property type="entry name" value="BUTYROPHILIN SUBFAMILY 2 MEMBER A2-LIKE-RELATED"/>
    <property type="match status" value="1"/>
</dbReference>
<dbReference type="InterPro" id="IPR007110">
    <property type="entry name" value="Ig-like_dom"/>
</dbReference>
<feature type="chain" id="PRO_5043034370" description="Ig-like domain-containing protein" evidence="13">
    <location>
        <begin position="21"/>
        <end position="304"/>
    </location>
</feature>
<evidence type="ECO:0000256" key="8">
    <source>
        <dbReference type="ARBA" id="ARBA00023170"/>
    </source>
</evidence>
<keyword evidence="3 12" id="KW-0812">Transmembrane</keyword>
<dbReference type="GeneTree" id="ENSGT00540000073890"/>
<dbReference type="GO" id="GO:0042102">
    <property type="term" value="P:positive regulation of T cell proliferation"/>
    <property type="evidence" value="ECO:0007669"/>
    <property type="project" value="TreeGrafter"/>
</dbReference>
<feature type="signal peptide" evidence="13">
    <location>
        <begin position="1"/>
        <end position="20"/>
    </location>
</feature>
<keyword evidence="10" id="KW-0393">Immunoglobulin domain</keyword>
<dbReference type="PANTHER" id="PTHR25466">
    <property type="entry name" value="T-LYMPHOCYTE ACTIVATION ANTIGEN"/>
    <property type="match status" value="1"/>
</dbReference>
<comment type="subcellular location">
    <subcellularLocation>
        <location evidence="1">Cell membrane</location>
        <topology evidence="1">Single-pass type I membrane protein</topology>
    </subcellularLocation>
</comment>
<evidence type="ECO:0000256" key="5">
    <source>
        <dbReference type="ARBA" id="ARBA00022989"/>
    </source>
</evidence>
<evidence type="ECO:0000313" key="16">
    <source>
        <dbReference type="Proteomes" id="UP000007635"/>
    </source>
</evidence>
<evidence type="ECO:0000259" key="14">
    <source>
        <dbReference type="PROSITE" id="PS50835"/>
    </source>
</evidence>
<evidence type="ECO:0000313" key="15">
    <source>
        <dbReference type="Ensembl" id="ENSGACP00000052970.1"/>
    </source>
</evidence>
<dbReference type="Pfam" id="PF07686">
    <property type="entry name" value="V-set"/>
    <property type="match status" value="1"/>
</dbReference>